<name>A0AAD3TI56_NEPGR</name>
<evidence type="ECO:0000313" key="2">
    <source>
        <dbReference type="Proteomes" id="UP001279734"/>
    </source>
</evidence>
<proteinExistence type="predicted"/>
<dbReference type="AlphaFoldDB" id="A0AAD3TI56"/>
<comment type="caution">
    <text evidence="1">The sequence shown here is derived from an EMBL/GenBank/DDBJ whole genome shotgun (WGS) entry which is preliminary data.</text>
</comment>
<dbReference type="Proteomes" id="UP001279734">
    <property type="component" value="Unassembled WGS sequence"/>
</dbReference>
<keyword evidence="2" id="KW-1185">Reference proteome</keyword>
<evidence type="ECO:0000313" key="1">
    <source>
        <dbReference type="EMBL" id="GMH29222.1"/>
    </source>
</evidence>
<protein>
    <submittedName>
        <fullName evidence="1">Uncharacterized protein</fullName>
    </submittedName>
</protein>
<sequence length="141" mass="16792">MTWKTLAMQNKGRKRRVKTNDIREEYGIQRQRMLQETEMEGQRIIGLEGERLVPNDVTNRDGDEGKTEMTWKTLVMQNKGRKRRVKTNDIREEYGIQVQRMFQETEMEGLRIIGPEGERLVPNDVTNNWMLIVHNLIPRHE</sequence>
<reference evidence="1" key="1">
    <citation type="submission" date="2023-05" db="EMBL/GenBank/DDBJ databases">
        <title>Nepenthes gracilis genome sequencing.</title>
        <authorList>
            <person name="Fukushima K."/>
        </authorList>
    </citation>
    <scope>NUCLEOTIDE SEQUENCE</scope>
    <source>
        <strain evidence="1">SING2019-196</strain>
    </source>
</reference>
<organism evidence="1 2">
    <name type="scientific">Nepenthes gracilis</name>
    <name type="common">Slender pitcher plant</name>
    <dbReference type="NCBI Taxonomy" id="150966"/>
    <lineage>
        <taxon>Eukaryota</taxon>
        <taxon>Viridiplantae</taxon>
        <taxon>Streptophyta</taxon>
        <taxon>Embryophyta</taxon>
        <taxon>Tracheophyta</taxon>
        <taxon>Spermatophyta</taxon>
        <taxon>Magnoliopsida</taxon>
        <taxon>eudicotyledons</taxon>
        <taxon>Gunneridae</taxon>
        <taxon>Pentapetalae</taxon>
        <taxon>Caryophyllales</taxon>
        <taxon>Nepenthaceae</taxon>
        <taxon>Nepenthes</taxon>
    </lineage>
</organism>
<gene>
    <name evidence="1" type="ORF">Nepgr_031065</name>
</gene>
<dbReference type="EMBL" id="BSYO01000036">
    <property type="protein sequence ID" value="GMH29222.1"/>
    <property type="molecule type" value="Genomic_DNA"/>
</dbReference>
<accession>A0AAD3TI56</accession>